<feature type="region of interest" description="Disordered" evidence="3">
    <location>
        <begin position="251"/>
        <end position="277"/>
    </location>
</feature>
<evidence type="ECO:0000256" key="1">
    <source>
        <dbReference type="ARBA" id="ARBA00023125"/>
    </source>
</evidence>
<reference evidence="6" key="1">
    <citation type="journal article" date="2019" name="Int. J. Syst. Evol. Microbiol.">
        <title>The Global Catalogue of Microorganisms (GCM) 10K type strain sequencing project: providing services to taxonomists for standard genome sequencing and annotation.</title>
        <authorList>
            <consortium name="The Broad Institute Genomics Platform"/>
            <consortium name="The Broad Institute Genome Sequencing Center for Infectious Disease"/>
            <person name="Wu L."/>
            <person name="Ma J."/>
        </authorList>
    </citation>
    <scope>NUCLEOTIDE SEQUENCE [LARGE SCALE GENOMIC DNA]</scope>
    <source>
        <strain evidence="6">CGMCC 1.6784</strain>
    </source>
</reference>
<feature type="domain" description="Tyr recombinase" evidence="4">
    <location>
        <begin position="165"/>
        <end position="354"/>
    </location>
</feature>
<dbReference type="InterPro" id="IPR010998">
    <property type="entry name" value="Integrase_recombinase_N"/>
</dbReference>
<comment type="caution">
    <text evidence="5">The sequence shown here is derived from an EMBL/GenBank/DDBJ whole genome shotgun (WGS) entry which is preliminary data.</text>
</comment>
<name>A0ABQ2JPG7_9SPHN</name>
<accession>A0ABQ2JPG7</accession>
<dbReference type="Gene3D" id="1.10.443.10">
    <property type="entry name" value="Intergrase catalytic core"/>
    <property type="match status" value="1"/>
</dbReference>
<evidence type="ECO:0000313" key="6">
    <source>
        <dbReference type="Proteomes" id="UP000605099"/>
    </source>
</evidence>
<protein>
    <submittedName>
        <fullName evidence="5">Integrase</fullName>
    </submittedName>
</protein>
<dbReference type="InterPro" id="IPR002104">
    <property type="entry name" value="Integrase_catalytic"/>
</dbReference>
<evidence type="ECO:0000259" key="4">
    <source>
        <dbReference type="PROSITE" id="PS51898"/>
    </source>
</evidence>
<dbReference type="Proteomes" id="UP000605099">
    <property type="component" value="Unassembled WGS sequence"/>
</dbReference>
<sequence>MAQGPHIVTKRKPGRPVRYYVYAWRGGPLVHKQEGGQRPKITGEIIDAIGAARQKHGAFVAAETMKALVVGYRASPEWKKLADTTQSGWRPWLDRIEAKFGKARLAVFNDRRIRGDILEWRDQWADRPRSADMAIQVLSRVLSWGVDRGRLEKNHASGIEQLYDVNRSAIIWEATDFKAFNPQASVEVQEAVELAACTGLRRGDLVKLPWDAIGEHAIIWHTGKSRGRTRIVIPLLPETRAVLDRIKARHAEDMESRRPSRRKPLPETALSNSSWRPWTPKGFGSRFNDAKQASGIKVNLHDLRGTFATRCMIAGLTDQEIADILGWDTKDVASIRVRYVDQARVVVALADRISRGTK</sequence>
<dbReference type="InterPro" id="IPR011010">
    <property type="entry name" value="DNA_brk_join_enz"/>
</dbReference>
<keyword evidence="6" id="KW-1185">Reference proteome</keyword>
<keyword evidence="1" id="KW-0238">DNA-binding</keyword>
<dbReference type="RefSeq" id="WP_188819582.1">
    <property type="nucleotide sequence ID" value="NZ_BMLK01000008.1"/>
</dbReference>
<organism evidence="5 6">
    <name type="scientific">Novosphingobium indicum</name>
    <dbReference type="NCBI Taxonomy" id="462949"/>
    <lineage>
        <taxon>Bacteria</taxon>
        <taxon>Pseudomonadati</taxon>
        <taxon>Pseudomonadota</taxon>
        <taxon>Alphaproteobacteria</taxon>
        <taxon>Sphingomonadales</taxon>
        <taxon>Sphingomonadaceae</taxon>
        <taxon>Novosphingobium</taxon>
    </lineage>
</organism>
<keyword evidence="2" id="KW-0233">DNA recombination</keyword>
<gene>
    <name evidence="5" type="primary">intD</name>
    <name evidence="5" type="ORF">GCM10011349_20440</name>
</gene>
<dbReference type="PROSITE" id="PS51898">
    <property type="entry name" value="TYR_RECOMBINASE"/>
    <property type="match status" value="1"/>
</dbReference>
<proteinExistence type="predicted"/>
<evidence type="ECO:0000256" key="3">
    <source>
        <dbReference type="SAM" id="MobiDB-lite"/>
    </source>
</evidence>
<evidence type="ECO:0000313" key="5">
    <source>
        <dbReference type="EMBL" id="GGN49620.1"/>
    </source>
</evidence>
<dbReference type="InterPro" id="IPR013762">
    <property type="entry name" value="Integrase-like_cat_sf"/>
</dbReference>
<dbReference type="EMBL" id="BMLK01000008">
    <property type="protein sequence ID" value="GGN49620.1"/>
    <property type="molecule type" value="Genomic_DNA"/>
</dbReference>
<dbReference type="Pfam" id="PF00589">
    <property type="entry name" value="Phage_integrase"/>
    <property type="match status" value="1"/>
</dbReference>
<evidence type="ECO:0000256" key="2">
    <source>
        <dbReference type="ARBA" id="ARBA00023172"/>
    </source>
</evidence>
<dbReference type="SUPFAM" id="SSF56349">
    <property type="entry name" value="DNA breaking-rejoining enzymes"/>
    <property type="match status" value="1"/>
</dbReference>
<dbReference type="Gene3D" id="1.10.150.130">
    <property type="match status" value="1"/>
</dbReference>